<dbReference type="SUPFAM" id="SSF54909">
    <property type="entry name" value="Dimeric alpha+beta barrel"/>
    <property type="match status" value="1"/>
</dbReference>
<dbReference type="GO" id="GO:0016857">
    <property type="term" value="F:racemase and epimerase activity, acting on carbohydrates and derivatives"/>
    <property type="evidence" value="ECO:0007669"/>
    <property type="project" value="InterPro"/>
</dbReference>
<dbReference type="Pfam" id="PF05336">
    <property type="entry name" value="rhaM"/>
    <property type="match status" value="1"/>
</dbReference>
<dbReference type="RefSeq" id="WP_106530131.1">
    <property type="nucleotide sequence ID" value="NZ_PYAW01000005.1"/>
</dbReference>
<dbReference type="InterPro" id="IPR008000">
    <property type="entry name" value="Rham/fucose_mutarotase"/>
</dbReference>
<dbReference type="PANTHER" id="PTHR43239">
    <property type="entry name" value="UPF0734 PROTEIN DDB_G0273871/DDB_G0273177"/>
    <property type="match status" value="1"/>
</dbReference>
<dbReference type="PANTHER" id="PTHR43239:SF1">
    <property type="entry name" value="UPF0734 PROTEIN DDB_G0273871_DDB_G0273177"/>
    <property type="match status" value="1"/>
</dbReference>
<organism evidence="2 3">
    <name type="scientific">Chitinophaga niastensis</name>
    <dbReference type="NCBI Taxonomy" id="536980"/>
    <lineage>
        <taxon>Bacteria</taxon>
        <taxon>Pseudomonadati</taxon>
        <taxon>Bacteroidota</taxon>
        <taxon>Chitinophagia</taxon>
        <taxon>Chitinophagales</taxon>
        <taxon>Chitinophagaceae</taxon>
        <taxon>Chitinophaga</taxon>
    </lineage>
</organism>
<dbReference type="EMBL" id="PYAW01000005">
    <property type="protein sequence ID" value="PSL44689.1"/>
    <property type="molecule type" value="Genomic_DNA"/>
</dbReference>
<dbReference type="InterPro" id="IPR052996">
    <property type="entry name" value="Carb_Metab_Mutarotase"/>
</dbReference>
<dbReference type="Proteomes" id="UP000240971">
    <property type="component" value="Unassembled WGS sequence"/>
</dbReference>
<protein>
    <submittedName>
        <fullName evidence="2">L-rhamnose mutarotase</fullName>
    </submittedName>
</protein>
<accession>A0A2P8HEN9</accession>
<dbReference type="InterPro" id="IPR011008">
    <property type="entry name" value="Dimeric_a/b-barrel"/>
</dbReference>
<gene>
    <name evidence="2" type="ORF">CLV51_10561</name>
</gene>
<name>A0A2P8HEN9_CHINA</name>
<keyword evidence="1" id="KW-0732">Signal</keyword>
<comment type="caution">
    <text evidence="2">The sequence shown here is derived from an EMBL/GenBank/DDBJ whole genome shotgun (WGS) entry which is preliminary data.</text>
</comment>
<feature type="chain" id="PRO_5015199237" evidence="1">
    <location>
        <begin position="29"/>
        <end position="149"/>
    </location>
</feature>
<dbReference type="OrthoDB" id="9808066at2"/>
<evidence type="ECO:0000313" key="3">
    <source>
        <dbReference type="Proteomes" id="UP000240971"/>
    </source>
</evidence>
<reference evidence="2 3" key="1">
    <citation type="submission" date="2018-03" db="EMBL/GenBank/DDBJ databases">
        <title>Genomic Encyclopedia of Archaeal and Bacterial Type Strains, Phase II (KMG-II): from individual species to whole genera.</title>
        <authorList>
            <person name="Goeker M."/>
        </authorList>
    </citation>
    <scope>NUCLEOTIDE SEQUENCE [LARGE SCALE GENOMIC DNA]</scope>
    <source>
        <strain evidence="2 3">DSM 24859</strain>
    </source>
</reference>
<dbReference type="AlphaFoldDB" id="A0A2P8HEN9"/>
<keyword evidence="3" id="KW-1185">Reference proteome</keyword>
<evidence type="ECO:0000313" key="2">
    <source>
        <dbReference type="EMBL" id="PSL44689.1"/>
    </source>
</evidence>
<dbReference type="Gene3D" id="3.30.70.100">
    <property type="match status" value="1"/>
</dbReference>
<evidence type="ECO:0000256" key="1">
    <source>
        <dbReference type="SAM" id="SignalP"/>
    </source>
</evidence>
<dbReference type="PROSITE" id="PS51257">
    <property type="entry name" value="PROKAR_LIPOPROTEIN"/>
    <property type="match status" value="1"/>
</dbReference>
<proteinExistence type="predicted"/>
<feature type="signal peptide" evidence="1">
    <location>
        <begin position="1"/>
        <end position="28"/>
    </location>
</feature>
<sequence>MNKIHLSTLHRILLMAAVVIFAACNAHKKEVDKNADLQEHVFVVNIVHDPQKLKEYLAYHQHIWPEVEAGFKKAGYRKIVLYRYEYLLVMTITVPAGADLGQMGRTAESYDKRCAEWNRLMDGYQTGVPGVQQNEKWVEAKPFYHFIKD</sequence>